<dbReference type="SUPFAM" id="SSF81383">
    <property type="entry name" value="F-box domain"/>
    <property type="match status" value="1"/>
</dbReference>
<reference evidence="3 4" key="1">
    <citation type="submission" date="2018-11" db="EMBL/GenBank/DDBJ databases">
        <authorList>
            <consortium name="Pathogen Informatics"/>
        </authorList>
    </citation>
    <scope>NUCLEOTIDE SEQUENCE [LARGE SCALE GENOMIC DNA]</scope>
</reference>
<evidence type="ECO:0000313" key="3">
    <source>
        <dbReference type="EMBL" id="VDM67661.1"/>
    </source>
</evidence>
<dbReference type="EMBL" id="UYYB01006147">
    <property type="protein sequence ID" value="VDM67661.1"/>
    <property type="molecule type" value="Genomic_DNA"/>
</dbReference>
<keyword evidence="4" id="KW-1185">Reference proteome</keyword>
<proteinExistence type="predicted"/>
<feature type="domain" description="F-box" evidence="2">
    <location>
        <begin position="126"/>
        <end position="155"/>
    </location>
</feature>
<dbReference type="Proteomes" id="UP000270094">
    <property type="component" value="Unassembled WGS sequence"/>
</dbReference>
<organism evidence="3 4">
    <name type="scientific">Strongylus vulgaris</name>
    <name type="common">Blood worm</name>
    <dbReference type="NCBI Taxonomy" id="40348"/>
    <lineage>
        <taxon>Eukaryota</taxon>
        <taxon>Metazoa</taxon>
        <taxon>Ecdysozoa</taxon>
        <taxon>Nematoda</taxon>
        <taxon>Chromadorea</taxon>
        <taxon>Rhabditida</taxon>
        <taxon>Rhabditina</taxon>
        <taxon>Rhabditomorpha</taxon>
        <taxon>Strongyloidea</taxon>
        <taxon>Strongylidae</taxon>
        <taxon>Strongylus</taxon>
    </lineage>
</organism>
<sequence>MTYDSSDAVMSSLDPPEGVVKLSRSPRRTAFSEVEFLRYSVLTPDSNQHMSETAAKDDGFTLLKERKRHRNSSEAMDMDESGINKIRMKPDILTFYRTPGAFKFCRRVSSGPFIDFFHASNRGSPLPDNVVIEILSYLNKRDLCNAMATCKLLYSAG</sequence>
<dbReference type="AlphaFoldDB" id="A0A3P7I2J1"/>
<gene>
    <name evidence="3" type="ORF">SVUK_LOCUS2659</name>
</gene>
<dbReference type="Gene3D" id="1.20.1280.50">
    <property type="match status" value="1"/>
</dbReference>
<name>A0A3P7I2J1_STRVU</name>
<dbReference type="InterPro" id="IPR001810">
    <property type="entry name" value="F-box_dom"/>
</dbReference>
<evidence type="ECO:0000259" key="2">
    <source>
        <dbReference type="Pfam" id="PF12937"/>
    </source>
</evidence>
<dbReference type="InterPro" id="IPR036047">
    <property type="entry name" value="F-box-like_dom_sf"/>
</dbReference>
<evidence type="ECO:0000313" key="4">
    <source>
        <dbReference type="Proteomes" id="UP000270094"/>
    </source>
</evidence>
<protein>
    <recommendedName>
        <fullName evidence="2">F-box domain-containing protein</fullName>
    </recommendedName>
</protein>
<accession>A0A3P7I2J1</accession>
<dbReference type="OrthoDB" id="5859698at2759"/>
<feature type="region of interest" description="Disordered" evidence="1">
    <location>
        <begin position="1"/>
        <end position="24"/>
    </location>
</feature>
<evidence type="ECO:0000256" key="1">
    <source>
        <dbReference type="SAM" id="MobiDB-lite"/>
    </source>
</evidence>
<dbReference type="Pfam" id="PF12937">
    <property type="entry name" value="F-box-like"/>
    <property type="match status" value="1"/>
</dbReference>